<keyword evidence="5" id="KW-0539">Nucleus</keyword>
<dbReference type="InterPro" id="IPR023780">
    <property type="entry name" value="Chromo_domain"/>
</dbReference>
<keyword evidence="4" id="KW-0067">ATP-binding</keyword>
<evidence type="ECO:0000259" key="7">
    <source>
        <dbReference type="PROSITE" id="PS50013"/>
    </source>
</evidence>
<dbReference type="PROSITE" id="PS50013">
    <property type="entry name" value="CHROMO_2"/>
    <property type="match status" value="1"/>
</dbReference>
<reference evidence="8" key="1">
    <citation type="submission" date="2016-04" db="EMBL/GenBank/DDBJ databases">
        <authorList>
            <person name="Evans L.H."/>
            <person name="Alamgir A."/>
            <person name="Owens N."/>
            <person name="Weber N.D."/>
            <person name="Virtaneva K."/>
            <person name="Barbian K."/>
            <person name="Babar A."/>
            <person name="Rosenke K."/>
        </authorList>
    </citation>
    <scope>NUCLEOTIDE SEQUENCE [LARGE SCALE GENOMIC DNA]</scope>
    <source>
        <strain evidence="8">CBS 101.48</strain>
    </source>
</reference>
<dbReference type="Pfam" id="PF00385">
    <property type="entry name" value="Chromo"/>
    <property type="match status" value="1"/>
</dbReference>
<name>A0A168NHE2_ABSGL</name>
<evidence type="ECO:0000313" key="9">
    <source>
        <dbReference type="Proteomes" id="UP000078561"/>
    </source>
</evidence>
<gene>
    <name evidence="8" type="primary">ABSGL_06242.1 scaffold 7705</name>
</gene>
<feature type="domain" description="Chromo" evidence="7">
    <location>
        <begin position="172"/>
        <end position="238"/>
    </location>
</feature>
<proteinExistence type="predicted"/>
<dbReference type="InterPro" id="IPR038718">
    <property type="entry name" value="SNF2-like_sf"/>
</dbReference>
<dbReference type="AlphaFoldDB" id="A0A168NHE2"/>
<dbReference type="InterPro" id="IPR049730">
    <property type="entry name" value="SNF2/RAD54-like_C"/>
</dbReference>
<dbReference type="CDD" id="cd18793">
    <property type="entry name" value="SF2_C_SNF"/>
    <property type="match status" value="1"/>
</dbReference>
<comment type="subcellular location">
    <subcellularLocation>
        <location evidence="1">Nucleus</location>
    </subcellularLocation>
</comment>
<feature type="compositionally biased region" description="Basic residues" evidence="6">
    <location>
        <begin position="1062"/>
        <end position="1079"/>
    </location>
</feature>
<feature type="region of interest" description="Disordered" evidence="6">
    <location>
        <begin position="1"/>
        <end position="29"/>
    </location>
</feature>
<dbReference type="InterPro" id="IPR000330">
    <property type="entry name" value="SNF2_N"/>
</dbReference>
<evidence type="ECO:0000256" key="2">
    <source>
        <dbReference type="ARBA" id="ARBA00022741"/>
    </source>
</evidence>
<dbReference type="Proteomes" id="UP000078561">
    <property type="component" value="Unassembled WGS sequence"/>
</dbReference>
<keyword evidence="2" id="KW-0547">Nucleotide-binding</keyword>
<dbReference type="InterPro" id="IPR027417">
    <property type="entry name" value="P-loop_NTPase"/>
</dbReference>
<dbReference type="SUPFAM" id="SSF54160">
    <property type="entry name" value="Chromo domain-like"/>
    <property type="match status" value="1"/>
</dbReference>
<protein>
    <recommendedName>
        <fullName evidence="7">Chromo domain-containing protein</fullName>
    </recommendedName>
</protein>
<dbReference type="PANTHER" id="PTHR45623">
    <property type="entry name" value="CHROMODOMAIN-HELICASE-DNA-BINDING PROTEIN 3-RELATED-RELATED"/>
    <property type="match status" value="1"/>
</dbReference>
<sequence length="1140" mass="132261">MENCRTQSPTTEQSPSQAIETAPSIPPPPTFTLGMDPDLYRESLVKYADLIQNQYACQRTPDPKARLVQKVAFETGEEQQRLKRIAPDSVMALEIPFKSDVVDYILDYKEGTATTEELFLVKYRDTSYRELAWINRLTLCREKSGASLWRFLQKWHDGDFQPVTYEQYEQYTHLDRIVTQQTGQDLDTGERKLYYLCKWQGLTYQYCNWESAADIEKSDPEAIVAFNERQVMENRPPVASSPMRPTAEQFVKLDSSPIYRNGLALLPHQLDGLNWMRANYYNNRACMLADDSGLGVPHWAETIRKWTNLNAVEYSGSYLSCVLAKDTEFFYQDSEGNKIPDLYKFDVVVASYRSLDYYYSDTLSEIKWRCGVFDDFSVFKYQVYQPFQCQYVELLRMLRFLQPTVLGKPENFYQPIDSNAVSSDVERLQALLRPHFLHRLKDDIGNATPATQETVIEVELTLTQLKWYRNIMESNFIHLNQGYGKELSERMTFFYLANILIQLRLCCLHPYLLDGAQETIVAENNANTPEEKLDLFIRSSGKMILLDKLLKKFFAEKRKVVILSHFTVCLDLLSDYLSKRQYPHARSSRFNSDDEKQDAIHRFSHSSSPFVFLLHSDIESPRVDLSIYRLLCTSTYEQDTLLRAGMYLNLEKTFKVRKRISTPVNEAIVPVNLSNAELERLVKVCGFGVERDEKSRVEFCEEEDVNKLLARHSLEIQYTDDGQFPMFSRSIHHATTMTDLVLDDPDFWTKWAAKASIDTTKKPPPINWNTLIQCCDMPDNIISQIPKKLLIGKRQVRAKKETPPPAMPERNHPSHIRVNPWERYKILSFCKELRNLGYGNWENLQGLFPTRTRRDLRAVARQWLRQVLQHNRHSENNGQIEEDITEMLDLDRQEDDADDDDTIPYKGANEKEITEFRSFFVDATTDEKIVSDKIVDDNYLEDIQTYCNLRSKIIPKNWEEAKEMKLPTLDDRHPPARWWGPAEDRDLLLGVFKYGMIVQWASLVSDPEFCFSRETFVNTMDLDAPAARNVYIWPTKYLLTHRVGALVAACLSRPLPPPPGKAPRRRFAWPPGARKRRRMSPNVTDGPPQASTTPVNSESMDGDELANDNIEMVGVEANLEERKRLDMAAALMDRIKHLWQ</sequence>
<dbReference type="Gene3D" id="3.40.50.10810">
    <property type="entry name" value="Tandem AAA-ATPase domain"/>
    <property type="match status" value="2"/>
</dbReference>
<dbReference type="EMBL" id="LT553219">
    <property type="protein sequence ID" value="SAM00554.1"/>
    <property type="molecule type" value="Genomic_DNA"/>
</dbReference>
<accession>A0A168NHE2</accession>
<dbReference type="Gene3D" id="1.10.10.60">
    <property type="entry name" value="Homeodomain-like"/>
    <property type="match status" value="1"/>
</dbReference>
<dbReference type="SMART" id="SM00298">
    <property type="entry name" value="CHROMO"/>
    <property type="match status" value="1"/>
</dbReference>
<dbReference type="PANTHER" id="PTHR45623:SF11">
    <property type="entry name" value="KISMET, ISOFORM C"/>
    <property type="match status" value="1"/>
</dbReference>
<organism evidence="8">
    <name type="scientific">Absidia glauca</name>
    <name type="common">Pin mould</name>
    <dbReference type="NCBI Taxonomy" id="4829"/>
    <lineage>
        <taxon>Eukaryota</taxon>
        <taxon>Fungi</taxon>
        <taxon>Fungi incertae sedis</taxon>
        <taxon>Mucoromycota</taxon>
        <taxon>Mucoromycotina</taxon>
        <taxon>Mucoromycetes</taxon>
        <taxon>Mucorales</taxon>
        <taxon>Cunninghamellaceae</taxon>
        <taxon>Absidia</taxon>
    </lineage>
</organism>
<dbReference type="InterPro" id="IPR016197">
    <property type="entry name" value="Chromo-like_dom_sf"/>
</dbReference>
<evidence type="ECO:0000256" key="1">
    <source>
        <dbReference type="ARBA" id="ARBA00004123"/>
    </source>
</evidence>
<feature type="region of interest" description="Disordered" evidence="6">
    <location>
        <begin position="1054"/>
        <end position="1107"/>
    </location>
</feature>
<dbReference type="SUPFAM" id="SSF52540">
    <property type="entry name" value="P-loop containing nucleoside triphosphate hydrolases"/>
    <property type="match status" value="2"/>
</dbReference>
<dbReference type="STRING" id="4829.A0A168NHE2"/>
<dbReference type="Gene3D" id="3.40.50.300">
    <property type="entry name" value="P-loop containing nucleotide triphosphate hydrolases"/>
    <property type="match status" value="1"/>
</dbReference>
<dbReference type="GO" id="GO:0008094">
    <property type="term" value="F:ATP-dependent activity, acting on DNA"/>
    <property type="evidence" value="ECO:0007669"/>
    <property type="project" value="UniProtKB-ARBA"/>
</dbReference>
<dbReference type="InParanoid" id="A0A168NHE2"/>
<evidence type="ECO:0000256" key="6">
    <source>
        <dbReference type="SAM" id="MobiDB-lite"/>
    </source>
</evidence>
<feature type="compositionally biased region" description="Polar residues" evidence="6">
    <location>
        <begin position="1089"/>
        <end position="1099"/>
    </location>
</feature>
<evidence type="ECO:0000256" key="5">
    <source>
        <dbReference type="ARBA" id="ARBA00023242"/>
    </source>
</evidence>
<evidence type="ECO:0000256" key="4">
    <source>
        <dbReference type="ARBA" id="ARBA00022840"/>
    </source>
</evidence>
<evidence type="ECO:0000256" key="3">
    <source>
        <dbReference type="ARBA" id="ARBA00022801"/>
    </source>
</evidence>
<feature type="compositionally biased region" description="Polar residues" evidence="6">
    <location>
        <begin position="1"/>
        <end position="19"/>
    </location>
</feature>
<dbReference type="GO" id="GO:0005524">
    <property type="term" value="F:ATP binding"/>
    <property type="evidence" value="ECO:0007669"/>
    <property type="project" value="UniProtKB-KW"/>
</dbReference>
<dbReference type="InterPro" id="IPR000953">
    <property type="entry name" value="Chromo/chromo_shadow_dom"/>
</dbReference>
<dbReference type="GO" id="GO:0005634">
    <property type="term" value="C:nucleus"/>
    <property type="evidence" value="ECO:0007669"/>
    <property type="project" value="UniProtKB-SubCell"/>
</dbReference>
<dbReference type="CDD" id="cd18659">
    <property type="entry name" value="CD2_tandem"/>
    <property type="match status" value="1"/>
</dbReference>
<keyword evidence="3" id="KW-0378">Hydrolase</keyword>
<dbReference type="OrthoDB" id="5857104at2759"/>
<keyword evidence="9" id="KW-1185">Reference proteome</keyword>
<dbReference type="GO" id="GO:0016787">
    <property type="term" value="F:hydrolase activity"/>
    <property type="evidence" value="ECO:0007669"/>
    <property type="project" value="UniProtKB-KW"/>
</dbReference>
<dbReference type="Gene3D" id="2.40.50.40">
    <property type="match status" value="1"/>
</dbReference>
<dbReference type="Pfam" id="PF00176">
    <property type="entry name" value="SNF2-rel_dom"/>
    <property type="match status" value="1"/>
</dbReference>
<evidence type="ECO:0000313" key="8">
    <source>
        <dbReference type="EMBL" id="SAM00554.1"/>
    </source>
</evidence>